<organism evidence="2 3">
    <name type="scientific">Modicella reniformis</name>
    <dbReference type="NCBI Taxonomy" id="1440133"/>
    <lineage>
        <taxon>Eukaryota</taxon>
        <taxon>Fungi</taxon>
        <taxon>Fungi incertae sedis</taxon>
        <taxon>Mucoromycota</taxon>
        <taxon>Mortierellomycotina</taxon>
        <taxon>Mortierellomycetes</taxon>
        <taxon>Mortierellales</taxon>
        <taxon>Mortierellaceae</taxon>
        <taxon>Modicella</taxon>
    </lineage>
</organism>
<dbReference type="AlphaFoldDB" id="A0A9P6M8C1"/>
<dbReference type="OrthoDB" id="2496395at2759"/>
<reference evidence="2" key="1">
    <citation type="journal article" date="2020" name="Fungal Divers.">
        <title>Resolving the Mortierellaceae phylogeny through synthesis of multi-gene phylogenetics and phylogenomics.</title>
        <authorList>
            <person name="Vandepol N."/>
            <person name="Liber J."/>
            <person name="Desiro A."/>
            <person name="Na H."/>
            <person name="Kennedy M."/>
            <person name="Barry K."/>
            <person name="Grigoriev I.V."/>
            <person name="Miller A.N."/>
            <person name="O'Donnell K."/>
            <person name="Stajich J.E."/>
            <person name="Bonito G."/>
        </authorList>
    </citation>
    <scope>NUCLEOTIDE SEQUENCE</scope>
    <source>
        <strain evidence="2">MES-2147</strain>
    </source>
</reference>
<dbReference type="InterPro" id="IPR046496">
    <property type="entry name" value="DUF6589"/>
</dbReference>
<keyword evidence="3" id="KW-1185">Reference proteome</keyword>
<sequence>MGTCGTRYTKLDTRLNAIFDVLDQHDMNIKSFLEGCFRSRNKRILTKVSYFYQYDGPSSIIDEWFDNITEPDDVRGFLGSAVDFVVKHVNVELDEASSDPKLKLAASAITVDKVQKFKLRYITKRFEIYAPNVLRLLRGLTKVDEAASKDPDAIIPTIGSMLVFLRNRRANFFQANTGLYVFSKGAPRRLIDFLSRLGISVSHQSILRGMESLSKDAQQRLRAEVREKAWYLVYDNINMACRKYDQRLTNQDSFESGTTATVIITEKSAEEERDRNPVRHLCPKDLMLTSENDKHFRDVIRSHLVAALQRNIKTFEKCSIPPPTKKLLPARRTTAYPLPAMDINQSSVRGNKDVIEKMAQDILQLDPELFDGLRIIIAGDQLTVLRLRSLIRIRMKDVSPFHRMEWIIPVMQLFHLQMLLGATILRNHYGSLSTPGSVAFYATLLKRKRVGLEKPDFHATDELLRHVFDAMALRAWELVLNCHGLQTFTCDDPRPTKAKLMGIIETKVDDLIERFLVMRNIDKLDTASKNAAIFLRDMLLYIELSSAIKVGDVGRLEEVIKMLTIFFQGGANKNYAAELLHLHCGLSYCWTKNTKEAVLSSWLVNTTGKKDGWMPADLHQEHMNRAIKMVYAAKGSRSSWSSLQTISTNINTLRHIQTRVESEFNVYHGTDHATTASDSDINRVWRSIREYGILGNPPQHVTQHHHSRFANVKPVKDLYEEGMVKLMEGERIEKFKTCHAMFDGVDAEDNSMDLDIECEPELVFDIEDYVQATAE</sequence>
<evidence type="ECO:0000313" key="3">
    <source>
        <dbReference type="Proteomes" id="UP000749646"/>
    </source>
</evidence>
<name>A0A9P6M8C1_9FUNG</name>
<accession>A0A9P6M8C1</accession>
<dbReference type="Proteomes" id="UP000749646">
    <property type="component" value="Unassembled WGS sequence"/>
</dbReference>
<comment type="caution">
    <text evidence="2">The sequence shown here is derived from an EMBL/GenBank/DDBJ whole genome shotgun (WGS) entry which is preliminary data.</text>
</comment>
<dbReference type="EMBL" id="JAAAHW010004266">
    <property type="protein sequence ID" value="KAF9976372.1"/>
    <property type="molecule type" value="Genomic_DNA"/>
</dbReference>
<gene>
    <name evidence="2" type="ORF">BGZ65_007864</name>
</gene>
<evidence type="ECO:0000259" key="1">
    <source>
        <dbReference type="Pfam" id="PF20231"/>
    </source>
</evidence>
<feature type="domain" description="DUF6589" evidence="1">
    <location>
        <begin position="280"/>
        <end position="672"/>
    </location>
</feature>
<dbReference type="Pfam" id="PF20231">
    <property type="entry name" value="DUF6589"/>
    <property type="match status" value="1"/>
</dbReference>
<proteinExistence type="predicted"/>
<evidence type="ECO:0000313" key="2">
    <source>
        <dbReference type="EMBL" id="KAF9976372.1"/>
    </source>
</evidence>
<protein>
    <recommendedName>
        <fullName evidence="1">DUF6589 domain-containing protein</fullName>
    </recommendedName>
</protein>